<comment type="similarity">
    <text evidence="1 2">Belongs to the UPF0225 family.</text>
</comment>
<dbReference type="Proteomes" id="UP000272771">
    <property type="component" value="Chromosome"/>
</dbReference>
<keyword evidence="5" id="KW-1185">Reference proteome</keyword>
<dbReference type="PANTHER" id="PTHR33747">
    <property type="entry name" value="UPF0225 PROTEIN SCO1677"/>
    <property type="match status" value="1"/>
</dbReference>
<accession>A0A448VNZ1</accession>
<dbReference type="SUPFAM" id="SSF103642">
    <property type="entry name" value="Sec-C motif"/>
    <property type="match status" value="2"/>
</dbReference>
<proteinExistence type="inferred from homology"/>
<sequence>MSMTENQPCPCGSNLPYKQCCQLLHSGRHHANNAEALMRSRYSAYVLHEIGYLIATTVPDQQTLLDTDAISHWSRHNDWLALRVLTHIPNIGKQHAQVEFEAHFADEHGKHIHHECSAFVRIDGKWYFIDPTVPLPTMKQPCICGSGKKFKQCCGQFFK</sequence>
<dbReference type="RefSeq" id="WP_081463196.1">
    <property type="nucleotide sequence ID" value="NZ_CAUJRG010000001.1"/>
</dbReference>
<dbReference type="InterPro" id="IPR004027">
    <property type="entry name" value="SEC_C_motif"/>
</dbReference>
<evidence type="ECO:0000259" key="3">
    <source>
        <dbReference type="Pfam" id="PF17775"/>
    </source>
</evidence>
<dbReference type="InterPro" id="IPR032710">
    <property type="entry name" value="NTF2-like_dom_sf"/>
</dbReference>
<dbReference type="OrthoDB" id="21421at2"/>
<organism evidence="4 5">
    <name type="scientific">Neisseria weaveri</name>
    <dbReference type="NCBI Taxonomy" id="28091"/>
    <lineage>
        <taxon>Bacteria</taxon>
        <taxon>Pseudomonadati</taxon>
        <taxon>Pseudomonadota</taxon>
        <taxon>Betaproteobacteria</taxon>
        <taxon>Neisseriales</taxon>
        <taxon>Neisseriaceae</taxon>
        <taxon>Neisseria</taxon>
    </lineage>
</organism>
<evidence type="ECO:0000256" key="1">
    <source>
        <dbReference type="ARBA" id="ARBA00010839"/>
    </source>
</evidence>
<dbReference type="Gene3D" id="3.10.450.50">
    <property type="match status" value="1"/>
</dbReference>
<protein>
    <recommendedName>
        <fullName evidence="2">UPF0225 protein NCTC12742_01433</fullName>
    </recommendedName>
</protein>
<feature type="domain" description="YchJ-like middle NTF2-like" evidence="3">
    <location>
        <begin position="33"/>
        <end position="130"/>
    </location>
</feature>
<dbReference type="NCBIfam" id="NF002486">
    <property type="entry name" value="PRK01752.1"/>
    <property type="match status" value="1"/>
</dbReference>
<evidence type="ECO:0000313" key="5">
    <source>
        <dbReference type="Proteomes" id="UP000272771"/>
    </source>
</evidence>
<dbReference type="Pfam" id="PF02810">
    <property type="entry name" value="SEC-C"/>
    <property type="match status" value="2"/>
</dbReference>
<dbReference type="InterPro" id="IPR048469">
    <property type="entry name" value="YchJ-like_M"/>
</dbReference>
<name>A0A448VNZ1_9NEIS</name>
<dbReference type="Pfam" id="PF17775">
    <property type="entry name" value="YchJ_M-like"/>
    <property type="match status" value="1"/>
</dbReference>
<dbReference type="SUPFAM" id="SSF54427">
    <property type="entry name" value="NTF2-like"/>
    <property type="match status" value="1"/>
</dbReference>
<reference evidence="4 5" key="1">
    <citation type="submission" date="2018-12" db="EMBL/GenBank/DDBJ databases">
        <authorList>
            <consortium name="Pathogen Informatics"/>
        </authorList>
    </citation>
    <scope>NUCLEOTIDE SEQUENCE [LARGE SCALE GENOMIC DNA]</scope>
    <source>
        <strain evidence="4 5">NCTC12742</strain>
    </source>
</reference>
<evidence type="ECO:0000256" key="2">
    <source>
        <dbReference type="HAMAP-Rule" id="MF_00612"/>
    </source>
</evidence>
<dbReference type="NCBIfam" id="NF001213">
    <property type="entry name" value="PRK00183.1"/>
    <property type="match status" value="1"/>
</dbReference>
<dbReference type="InterPro" id="IPR023006">
    <property type="entry name" value="YchJ-like"/>
</dbReference>
<dbReference type="HAMAP" id="MF_00612">
    <property type="entry name" value="UPF0225"/>
    <property type="match status" value="1"/>
</dbReference>
<dbReference type="PANTHER" id="PTHR33747:SF1">
    <property type="entry name" value="ADENYLATE CYCLASE-ASSOCIATED CAP C-TERMINAL DOMAIN-CONTAINING PROTEIN"/>
    <property type="match status" value="1"/>
</dbReference>
<dbReference type="EMBL" id="LR134533">
    <property type="protein sequence ID" value="VEJ51535.1"/>
    <property type="molecule type" value="Genomic_DNA"/>
</dbReference>
<dbReference type="STRING" id="28091.SAMEA3174300_02053"/>
<dbReference type="NCBIfam" id="NF002449">
    <property type="entry name" value="PRK01617.1"/>
    <property type="match status" value="1"/>
</dbReference>
<evidence type="ECO:0000313" key="4">
    <source>
        <dbReference type="EMBL" id="VEJ51535.1"/>
    </source>
</evidence>
<dbReference type="AlphaFoldDB" id="A0A448VNZ1"/>
<dbReference type="KEGG" id="nwe:SAMEA3174300_2053"/>
<gene>
    <name evidence="4" type="primary">ychJ</name>
    <name evidence="4" type="ORF">NCTC12742_01433</name>
</gene>